<protein>
    <submittedName>
        <fullName evidence="2">Uncharacterized protein</fullName>
    </submittedName>
</protein>
<keyword evidence="3" id="KW-1185">Reference proteome</keyword>
<evidence type="ECO:0000256" key="1">
    <source>
        <dbReference type="SAM" id="MobiDB-lite"/>
    </source>
</evidence>
<feature type="non-terminal residue" evidence="2">
    <location>
        <position position="1"/>
    </location>
</feature>
<evidence type="ECO:0000313" key="3">
    <source>
        <dbReference type="Proteomes" id="UP000265520"/>
    </source>
</evidence>
<organism evidence="2 3">
    <name type="scientific">Trifolium medium</name>
    <dbReference type="NCBI Taxonomy" id="97028"/>
    <lineage>
        <taxon>Eukaryota</taxon>
        <taxon>Viridiplantae</taxon>
        <taxon>Streptophyta</taxon>
        <taxon>Embryophyta</taxon>
        <taxon>Tracheophyta</taxon>
        <taxon>Spermatophyta</taxon>
        <taxon>Magnoliopsida</taxon>
        <taxon>eudicotyledons</taxon>
        <taxon>Gunneridae</taxon>
        <taxon>Pentapetalae</taxon>
        <taxon>rosids</taxon>
        <taxon>fabids</taxon>
        <taxon>Fabales</taxon>
        <taxon>Fabaceae</taxon>
        <taxon>Papilionoideae</taxon>
        <taxon>50 kb inversion clade</taxon>
        <taxon>NPAAA clade</taxon>
        <taxon>Hologalegina</taxon>
        <taxon>IRL clade</taxon>
        <taxon>Trifolieae</taxon>
        <taxon>Trifolium</taxon>
    </lineage>
</organism>
<feature type="region of interest" description="Disordered" evidence="1">
    <location>
        <begin position="42"/>
        <end position="71"/>
    </location>
</feature>
<sequence length="71" mass="7791">SPARWLPFESVAAASRSLLFATSHNQFLFLQAGEETSAALQPPVRTANCSDPRRETNLQGTATVFRNLQSQ</sequence>
<comment type="caution">
    <text evidence="2">The sequence shown here is derived from an EMBL/GenBank/DDBJ whole genome shotgun (WGS) entry which is preliminary data.</text>
</comment>
<dbReference type="AlphaFoldDB" id="A0A392TDJ8"/>
<evidence type="ECO:0000313" key="2">
    <source>
        <dbReference type="EMBL" id="MCI59088.1"/>
    </source>
</evidence>
<proteinExistence type="predicted"/>
<accession>A0A392TDJ8</accession>
<reference evidence="2 3" key="1">
    <citation type="journal article" date="2018" name="Front. Plant Sci.">
        <title>Red Clover (Trifolium pratense) and Zigzag Clover (T. medium) - A Picture of Genomic Similarities and Differences.</title>
        <authorList>
            <person name="Dluhosova J."/>
            <person name="Istvanek J."/>
            <person name="Nedelnik J."/>
            <person name="Repkova J."/>
        </authorList>
    </citation>
    <scope>NUCLEOTIDE SEQUENCE [LARGE SCALE GENOMIC DNA]</scope>
    <source>
        <strain evidence="3">cv. 10/8</strain>
        <tissue evidence="2">Leaf</tissue>
    </source>
</reference>
<feature type="compositionally biased region" description="Polar residues" evidence="1">
    <location>
        <begin position="57"/>
        <end position="71"/>
    </location>
</feature>
<name>A0A392TDJ8_9FABA</name>
<dbReference type="Proteomes" id="UP000265520">
    <property type="component" value="Unassembled WGS sequence"/>
</dbReference>
<dbReference type="EMBL" id="LXQA010556909">
    <property type="protein sequence ID" value="MCI59088.1"/>
    <property type="molecule type" value="Genomic_DNA"/>
</dbReference>